<comment type="caution">
    <text evidence="2">The sequence shown here is derived from an EMBL/GenBank/DDBJ whole genome shotgun (WGS) entry which is preliminary data.</text>
</comment>
<dbReference type="EMBL" id="VJWX01000616">
    <property type="protein sequence ID" value="TVT20868.1"/>
    <property type="molecule type" value="Genomic_DNA"/>
</dbReference>
<dbReference type="RefSeq" id="WP_144593003.1">
    <property type="nucleotide sequence ID" value="NZ_VJWX01000616.1"/>
</dbReference>
<proteinExistence type="predicted"/>
<protein>
    <recommendedName>
        <fullName evidence="4">XRE family transcriptional regulator</fullName>
    </recommendedName>
</protein>
<organism evidence="2 3">
    <name type="scientific">Amycolatopsis rhizosphaerae</name>
    <dbReference type="NCBI Taxonomy" id="2053003"/>
    <lineage>
        <taxon>Bacteria</taxon>
        <taxon>Bacillati</taxon>
        <taxon>Actinomycetota</taxon>
        <taxon>Actinomycetes</taxon>
        <taxon>Pseudonocardiales</taxon>
        <taxon>Pseudonocardiaceae</taxon>
        <taxon>Amycolatopsis</taxon>
    </lineage>
</organism>
<accession>A0A558A9D1</accession>
<name>A0A558A9D1_9PSEU</name>
<dbReference type="Proteomes" id="UP000320011">
    <property type="component" value="Unassembled WGS sequence"/>
</dbReference>
<dbReference type="OrthoDB" id="4319500at2"/>
<gene>
    <name evidence="2" type="ORF">FNH05_34275</name>
</gene>
<evidence type="ECO:0000313" key="2">
    <source>
        <dbReference type="EMBL" id="TVT20868.1"/>
    </source>
</evidence>
<dbReference type="AlphaFoldDB" id="A0A558A9D1"/>
<keyword evidence="3" id="KW-1185">Reference proteome</keyword>
<evidence type="ECO:0000256" key="1">
    <source>
        <dbReference type="SAM" id="MobiDB-lite"/>
    </source>
</evidence>
<evidence type="ECO:0000313" key="3">
    <source>
        <dbReference type="Proteomes" id="UP000320011"/>
    </source>
</evidence>
<dbReference type="SUPFAM" id="SSF56024">
    <property type="entry name" value="Phospholipase D/nuclease"/>
    <property type="match status" value="1"/>
</dbReference>
<reference evidence="2 3" key="1">
    <citation type="submission" date="2019-07" db="EMBL/GenBank/DDBJ databases">
        <authorList>
            <person name="Duangmal K."/>
            <person name="Teo W.F.A."/>
        </authorList>
    </citation>
    <scope>NUCLEOTIDE SEQUENCE [LARGE SCALE GENOMIC DNA]</scope>
    <source>
        <strain evidence="2 3">TBRC 6029</strain>
    </source>
</reference>
<sequence length="309" mass="35027">MDDETTASRGTGGSPVLKILLRQRHLQSHRAFCREYDKIADRLDRSLKGGWPRKAQFYRWLSGDLVGLPYPDHCRILEAMFPGWTAEQLFQQATDDLDLTAPQGNGTKPTRTRDSAAPRPATSGSGSEIVATYPYRSHFTSAAWWDLISGATKRIDLLGYTLYFLCLEHPQFVDTLREKCANGCTVRAAIANPDSPHVAYRDQEEDQPITIVARVKTTMKHFTPLLGVEGFQVRYQDIPLYNSIFRFDDQMLVTPHLFATPGSTAPLLHLRKTETQGLFTRFERHFDDVWNASKPADWTTPREVTHGTN</sequence>
<evidence type="ECO:0008006" key="4">
    <source>
        <dbReference type="Google" id="ProtNLM"/>
    </source>
</evidence>
<reference evidence="2 3" key="2">
    <citation type="submission" date="2019-08" db="EMBL/GenBank/DDBJ databases">
        <title>Amycolatopsis acidicola sp. nov., isolated from peat swamp forest soil.</title>
        <authorList>
            <person name="Srisuk N."/>
        </authorList>
    </citation>
    <scope>NUCLEOTIDE SEQUENCE [LARGE SCALE GENOMIC DNA]</scope>
    <source>
        <strain evidence="2 3">TBRC 6029</strain>
    </source>
</reference>
<feature type="region of interest" description="Disordered" evidence="1">
    <location>
        <begin position="98"/>
        <end position="126"/>
    </location>
</feature>